<protein>
    <submittedName>
        <fullName evidence="2">Uncharacterized protein</fullName>
    </submittedName>
</protein>
<name>A0A2K2HA05_9BACT</name>
<feature type="transmembrane region" description="Helical" evidence="1">
    <location>
        <begin position="70"/>
        <end position="89"/>
    </location>
</feature>
<dbReference type="RefSeq" id="WP_103115472.1">
    <property type="nucleotide sequence ID" value="NZ_PPFX01000018.1"/>
</dbReference>
<accession>A0A2K2HA05</accession>
<gene>
    <name evidence="2" type="ORF">C2E25_09285</name>
</gene>
<keyword evidence="1" id="KW-0472">Membrane</keyword>
<proteinExistence type="predicted"/>
<keyword evidence="1" id="KW-1133">Transmembrane helix</keyword>
<keyword evidence="1" id="KW-0812">Transmembrane</keyword>
<dbReference type="OrthoDB" id="5405778at2"/>
<organism evidence="2 3">
    <name type="scientific">Geothermobacter hydrogeniphilus</name>
    <dbReference type="NCBI Taxonomy" id="1969733"/>
    <lineage>
        <taxon>Bacteria</taxon>
        <taxon>Pseudomonadati</taxon>
        <taxon>Thermodesulfobacteriota</taxon>
        <taxon>Desulfuromonadia</taxon>
        <taxon>Desulfuromonadales</taxon>
        <taxon>Geothermobacteraceae</taxon>
        <taxon>Geothermobacter</taxon>
    </lineage>
</organism>
<feature type="transmembrane region" description="Helical" evidence="1">
    <location>
        <begin position="101"/>
        <end position="120"/>
    </location>
</feature>
<evidence type="ECO:0000256" key="1">
    <source>
        <dbReference type="SAM" id="Phobius"/>
    </source>
</evidence>
<reference evidence="2 3" key="1">
    <citation type="journal article" date="2018" name="Genome Announc.">
        <title>Genome Sequence of Geothermobacter sp. HR-1 Iron Reducer from the Loihi Seamount.</title>
        <authorList>
            <person name="Smith H."/>
            <person name="Abuyen K."/>
            <person name="Tremblay J."/>
            <person name="Savalia P."/>
            <person name="Perez-Rodriguez I."/>
            <person name="Emerson D."/>
            <person name="Tully B."/>
            <person name="Amend J."/>
        </authorList>
    </citation>
    <scope>NUCLEOTIDE SEQUENCE [LARGE SCALE GENOMIC DNA]</scope>
    <source>
        <strain evidence="2 3">HR-1</strain>
    </source>
</reference>
<dbReference type="EMBL" id="PPFX01000018">
    <property type="protein sequence ID" value="PNU20097.1"/>
    <property type="molecule type" value="Genomic_DNA"/>
</dbReference>
<dbReference type="AlphaFoldDB" id="A0A2K2HA05"/>
<dbReference type="Proteomes" id="UP000236340">
    <property type="component" value="Unassembled WGS sequence"/>
</dbReference>
<sequence length="124" mass="13716">MSRPNTILTAGFALFSVFTSFLFVSYGLGGVSNELASQRLQLFSYVTAGYGLMNIYILSTAWRSREKWTLMASKLISFCFFGVLIMDQIKFGAENGRSMMVLPIVAAVLLVNGLAVRNLVRRGD</sequence>
<evidence type="ECO:0000313" key="3">
    <source>
        <dbReference type="Proteomes" id="UP000236340"/>
    </source>
</evidence>
<feature type="transmembrane region" description="Helical" evidence="1">
    <location>
        <begin position="40"/>
        <end position="58"/>
    </location>
</feature>
<feature type="transmembrane region" description="Helical" evidence="1">
    <location>
        <begin position="7"/>
        <end position="28"/>
    </location>
</feature>
<comment type="caution">
    <text evidence="2">The sequence shown here is derived from an EMBL/GenBank/DDBJ whole genome shotgun (WGS) entry which is preliminary data.</text>
</comment>
<evidence type="ECO:0000313" key="2">
    <source>
        <dbReference type="EMBL" id="PNU20097.1"/>
    </source>
</evidence>